<dbReference type="RefSeq" id="WP_154545862.1">
    <property type="nucleotide sequence ID" value="NZ_VULO01000011.1"/>
</dbReference>
<keyword evidence="2" id="KW-0812">Transmembrane</keyword>
<accession>A0A6N7W6I7</accession>
<feature type="transmembrane region" description="Helical" evidence="2">
    <location>
        <begin position="6"/>
        <end position="28"/>
    </location>
</feature>
<name>A0A6N7W6I7_9ACTO</name>
<reference evidence="3 4" key="1">
    <citation type="submission" date="2019-08" db="EMBL/GenBank/DDBJ databases">
        <title>In-depth cultivation of the pig gut microbiome towards novel bacterial diversity and tailored functional studies.</title>
        <authorList>
            <person name="Wylensek D."/>
            <person name="Hitch T.C.A."/>
            <person name="Clavel T."/>
        </authorList>
    </citation>
    <scope>NUCLEOTIDE SEQUENCE [LARGE SCALE GENOMIC DNA]</scope>
    <source>
        <strain evidence="3 4">WB03_NA08</strain>
    </source>
</reference>
<keyword evidence="2" id="KW-1133">Transmembrane helix</keyword>
<evidence type="ECO:0000313" key="3">
    <source>
        <dbReference type="EMBL" id="MSS85001.1"/>
    </source>
</evidence>
<protein>
    <submittedName>
        <fullName evidence="3">Uncharacterized protein</fullName>
    </submittedName>
</protein>
<feature type="compositionally biased region" description="Polar residues" evidence="1">
    <location>
        <begin position="46"/>
        <end position="57"/>
    </location>
</feature>
<dbReference type="EMBL" id="VULO01000011">
    <property type="protein sequence ID" value="MSS85001.1"/>
    <property type="molecule type" value="Genomic_DNA"/>
</dbReference>
<organism evidence="3 4">
    <name type="scientific">Scrofimicrobium canadense</name>
    <dbReference type="NCBI Taxonomy" id="2652290"/>
    <lineage>
        <taxon>Bacteria</taxon>
        <taxon>Bacillati</taxon>
        <taxon>Actinomycetota</taxon>
        <taxon>Actinomycetes</taxon>
        <taxon>Actinomycetales</taxon>
        <taxon>Actinomycetaceae</taxon>
        <taxon>Scrofimicrobium</taxon>
    </lineage>
</organism>
<keyword evidence="2" id="KW-0472">Membrane</keyword>
<sequence length="152" mass="16292">MAAAELFVHASLLTIGVFVVAAITDVVVKRIRSQPLARSGPRNRKVNQSMTKNTSACGHTPLQHVTLKLTSMARQAQQDSENPKLTLATPEEARLTATILNNIVETILVPALIDEAALELGIDLAAILDTQIGEHVDAGMEQMAAFLKSEAL</sequence>
<feature type="region of interest" description="Disordered" evidence="1">
    <location>
        <begin position="38"/>
        <end position="58"/>
    </location>
</feature>
<gene>
    <name evidence="3" type="ORF">FYJ24_09535</name>
</gene>
<comment type="caution">
    <text evidence="3">The sequence shown here is derived from an EMBL/GenBank/DDBJ whole genome shotgun (WGS) entry which is preliminary data.</text>
</comment>
<evidence type="ECO:0000256" key="1">
    <source>
        <dbReference type="SAM" id="MobiDB-lite"/>
    </source>
</evidence>
<dbReference type="Proteomes" id="UP000470875">
    <property type="component" value="Unassembled WGS sequence"/>
</dbReference>
<dbReference type="AlphaFoldDB" id="A0A6N7W6I7"/>
<keyword evidence="4" id="KW-1185">Reference proteome</keyword>
<proteinExistence type="predicted"/>
<evidence type="ECO:0000256" key="2">
    <source>
        <dbReference type="SAM" id="Phobius"/>
    </source>
</evidence>
<evidence type="ECO:0000313" key="4">
    <source>
        <dbReference type="Proteomes" id="UP000470875"/>
    </source>
</evidence>